<gene>
    <name evidence="1" type="ORF">EHQ62_00405</name>
</gene>
<evidence type="ECO:0000313" key="2">
    <source>
        <dbReference type="Proteomes" id="UP000297567"/>
    </source>
</evidence>
<dbReference type="AlphaFoldDB" id="A0A4Z1A4X4"/>
<organism evidence="1 2">
    <name type="scientific">Leptospira jelokensis</name>
    <dbReference type="NCBI Taxonomy" id="2484931"/>
    <lineage>
        <taxon>Bacteria</taxon>
        <taxon>Pseudomonadati</taxon>
        <taxon>Spirochaetota</taxon>
        <taxon>Spirochaetia</taxon>
        <taxon>Leptospirales</taxon>
        <taxon>Leptospiraceae</taxon>
        <taxon>Leptospira</taxon>
    </lineage>
</organism>
<dbReference type="RefSeq" id="WP_135640329.1">
    <property type="nucleotide sequence ID" value="NZ_RQGH01000004.1"/>
</dbReference>
<keyword evidence="2" id="KW-1185">Reference proteome</keyword>
<name>A0A4Z1A4X4_9LEPT</name>
<comment type="caution">
    <text evidence="1">The sequence shown here is derived from an EMBL/GenBank/DDBJ whole genome shotgun (WGS) entry which is preliminary data.</text>
</comment>
<dbReference type="Proteomes" id="UP000297567">
    <property type="component" value="Unassembled WGS sequence"/>
</dbReference>
<protein>
    <submittedName>
        <fullName evidence="1">Uncharacterized protein</fullName>
    </submittedName>
</protein>
<evidence type="ECO:0000313" key="1">
    <source>
        <dbReference type="EMBL" id="TGL76899.1"/>
    </source>
</evidence>
<reference evidence="1" key="1">
    <citation type="journal article" date="2019" name="PLoS Negl. Trop. Dis.">
        <title>Revisiting the worldwide diversity of Leptospira species in the environment.</title>
        <authorList>
            <person name="Vincent A.T."/>
            <person name="Schiettekatte O."/>
            <person name="Bourhy P."/>
            <person name="Veyrier F.J."/>
            <person name="Picardeau M."/>
        </authorList>
    </citation>
    <scope>NUCLEOTIDE SEQUENCE [LARGE SCALE GENOMIC DNA]</scope>
    <source>
        <strain evidence="1">201702451</strain>
    </source>
</reference>
<accession>A0A4Z1A4X4</accession>
<dbReference type="EMBL" id="RQGH01000004">
    <property type="protein sequence ID" value="TGL76899.1"/>
    <property type="molecule type" value="Genomic_DNA"/>
</dbReference>
<sequence length="133" mass="16002">MLEIIDHPYFLQINGNSYEPITIIPKVGVIWHENRRHEIQDRKNIHYFDYIFANNDEGRGWTVRFPKIFDKDGKRLHLNREKLAHLLDTMRVSYFRPYENLSFLSNELPFLLDLVDYEKLPLDFSITLGLYSE</sequence>
<proteinExistence type="predicted"/>